<dbReference type="AlphaFoldDB" id="A0A4R2GKJ8"/>
<dbReference type="Gene3D" id="2.40.160.130">
    <property type="entry name" value="Capsule assembly protein Wzi"/>
    <property type="match status" value="1"/>
</dbReference>
<evidence type="ECO:0008006" key="3">
    <source>
        <dbReference type="Google" id="ProtNLM"/>
    </source>
</evidence>
<dbReference type="OrthoDB" id="9808260at2"/>
<evidence type="ECO:0000313" key="2">
    <source>
        <dbReference type="Proteomes" id="UP000295221"/>
    </source>
</evidence>
<protein>
    <recommendedName>
        <fullName evidence="3">Protein involved in gliding motility RemB</fullName>
    </recommendedName>
</protein>
<comment type="caution">
    <text evidence="1">The sequence shown here is derived from an EMBL/GenBank/DDBJ whole genome shotgun (WGS) entry which is preliminary data.</text>
</comment>
<dbReference type="RefSeq" id="WP_132433253.1">
    <property type="nucleotide sequence ID" value="NZ_SLWK01000003.1"/>
</dbReference>
<proteinExistence type="predicted"/>
<dbReference type="Proteomes" id="UP000295221">
    <property type="component" value="Unassembled WGS sequence"/>
</dbReference>
<keyword evidence="2" id="KW-1185">Reference proteome</keyword>
<gene>
    <name evidence="1" type="ORF">EV194_103267</name>
</gene>
<name>A0A4R2GKJ8_9BACT</name>
<dbReference type="InterPro" id="IPR038636">
    <property type="entry name" value="Wzi_sf"/>
</dbReference>
<accession>A0A4R2GKJ8</accession>
<organism evidence="1 2">
    <name type="scientific">Natronoflexus pectinivorans</name>
    <dbReference type="NCBI Taxonomy" id="682526"/>
    <lineage>
        <taxon>Bacteria</taxon>
        <taxon>Pseudomonadati</taxon>
        <taxon>Bacteroidota</taxon>
        <taxon>Bacteroidia</taxon>
        <taxon>Marinilabiliales</taxon>
        <taxon>Marinilabiliaceae</taxon>
        <taxon>Natronoflexus</taxon>
    </lineage>
</organism>
<dbReference type="EMBL" id="SLWK01000003">
    <property type="protein sequence ID" value="TCO09354.1"/>
    <property type="molecule type" value="Genomic_DNA"/>
</dbReference>
<evidence type="ECO:0000313" key="1">
    <source>
        <dbReference type="EMBL" id="TCO09354.1"/>
    </source>
</evidence>
<sequence>MERFSKVSGVLKYVVAISFLWIISLSVYGQRYSIYNHQFYDPITRELYKPGLNIHTSIKPLRLDQVERHFDTDSLIRRGISKPEGNLNVWQRFIHDDLFRWEKDVDGPIMIRVNPMFNLELGKEMDESINTWTNTRAIMLEGNLGENLAFYADFHENQAVYPRYIREFVDERGIIPGQGRTKPYGDDGFDYSQSTGYLSYNAGNWINLQLGYGKNFIGDGHRSLLLSDNTFSYPYFKMTATFWNLKYMVMVSQLQHKNTIRIGGDERFDYKYGVFHYLSWNIGERFSLGLFESVIWAAEDETGYRGMDMNYLIPTVIYRPVEFSLGSPDNVTMGLNLRYIPWNDAAFYAQYVMGEFKFDEVFSGDKWWANKQGFQIGYKDYNFLNIRNLDVQTEYSQVRPYTYSHYYPITNYGHFNQELAHPLGANFRESVSFLTYRWNRWYLHLNTMYAIHGKDFNDSDDQYSYGGNIFAPNLERPYTYGHEIGQGLRTTITQAGGAVSFLINPVNNMNLSMGLNIRSEVNDIIDRTDTHFYVAFRTSLRNIYYNF</sequence>
<reference evidence="1 2" key="1">
    <citation type="submission" date="2019-03" db="EMBL/GenBank/DDBJ databases">
        <title>Genomic Encyclopedia of Type Strains, Phase IV (KMG-IV): sequencing the most valuable type-strain genomes for metagenomic binning, comparative biology and taxonomic classification.</title>
        <authorList>
            <person name="Goeker M."/>
        </authorList>
    </citation>
    <scope>NUCLEOTIDE SEQUENCE [LARGE SCALE GENOMIC DNA]</scope>
    <source>
        <strain evidence="1 2">DSM 24179</strain>
    </source>
</reference>